<dbReference type="GO" id="GO:0022857">
    <property type="term" value="F:transmembrane transporter activity"/>
    <property type="evidence" value="ECO:0007669"/>
    <property type="project" value="TreeGrafter"/>
</dbReference>
<keyword evidence="3" id="KW-0813">Transport</keyword>
<protein>
    <submittedName>
        <fullName evidence="8">MFS general substrate transporter</fullName>
    </submittedName>
</protein>
<proteinExistence type="inferred from homology"/>
<evidence type="ECO:0000256" key="4">
    <source>
        <dbReference type="ARBA" id="ARBA00022692"/>
    </source>
</evidence>
<feature type="transmembrane region" description="Helical" evidence="7">
    <location>
        <begin position="257"/>
        <end position="277"/>
    </location>
</feature>
<gene>
    <name evidence="8" type="ORF">P171DRAFT_458421</name>
</gene>
<evidence type="ECO:0000256" key="1">
    <source>
        <dbReference type="ARBA" id="ARBA00004141"/>
    </source>
</evidence>
<feature type="transmembrane region" description="Helical" evidence="7">
    <location>
        <begin position="343"/>
        <end position="363"/>
    </location>
</feature>
<sequence>MQNQTGKQSSFTLGQAEAQAHSPHKLRPLSWLFIIFSLLAALFLFALDNTIVADMQANIIYTLGGIEKLPWGQFYCYFDNKLLFIYSVVIFEVGSAVCGAAPTLDALIVGRSICGFVGLTWGIGTIIRPIVGGAFADSSAKWRWSFYINRCIGGLAAPAHLLLLPSATPPAVQNLRFMDRVKQLDILGTVLSTGVITTLVMAISFGGGVYAWNNGQIIGLFVSTGVLWTAFVLQQWSAFSTTVDNRLFPTALLNAQWRARFVLILVFAVMLNGALMAKFGYYMPWYTIGSAIALTGSALLCTVDMDTTKPRIYGYSVLAAFGVGLFSQAGFPVAQMKAGPEQLQQAVAFIAIGQVGGITLALMTSNSIFLNRATDKVTRILPDTARTIIQQAILGFGNSFFASLSQMEREQVLTAIIESIADAFILVATAAALSLILSLFMKREKIFGVGTSSK</sequence>
<organism evidence="8 9">
    <name type="scientific">Karstenula rhodostoma CBS 690.94</name>
    <dbReference type="NCBI Taxonomy" id="1392251"/>
    <lineage>
        <taxon>Eukaryota</taxon>
        <taxon>Fungi</taxon>
        <taxon>Dikarya</taxon>
        <taxon>Ascomycota</taxon>
        <taxon>Pezizomycotina</taxon>
        <taxon>Dothideomycetes</taxon>
        <taxon>Pleosporomycetidae</taxon>
        <taxon>Pleosporales</taxon>
        <taxon>Massarineae</taxon>
        <taxon>Didymosphaeriaceae</taxon>
        <taxon>Karstenula</taxon>
    </lineage>
</organism>
<dbReference type="AlphaFoldDB" id="A0A9P4P8P5"/>
<keyword evidence="5 7" id="KW-1133">Transmembrane helix</keyword>
<dbReference type="GO" id="GO:0005886">
    <property type="term" value="C:plasma membrane"/>
    <property type="evidence" value="ECO:0007669"/>
    <property type="project" value="TreeGrafter"/>
</dbReference>
<dbReference type="Proteomes" id="UP000799764">
    <property type="component" value="Unassembled WGS sequence"/>
</dbReference>
<feature type="transmembrane region" description="Helical" evidence="7">
    <location>
        <begin position="416"/>
        <end position="440"/>
    </location>
</feature>
<dbReference type="Gene3D" id="1.20.1250.20">
    <property type="entry name" value="MFS general substrate transporter like domains"/>
    <property type="match status" value="1"/>
</dbReference>
<accession>A0A9P4P8P5</accession>
<feature type="transmembrane region" description="Helical" evidence="7">
    <location>
        <begin position="147"/>
        <end position="165"/>
    </location>
</feature>
<comment type="similarity">
    <text evidence="2">Belongs to the major facilitator superfamily. TCR/Tet family.</text>
</comment>
<evidence type="ECO:0000313" key="9">
    <source>
        <dbReference type="Proteomes" id="UP000799764"/>
    </source>
</evidence>
<keyword evidence="6 7" id="KW-0472">Membrane</keyword>
<dbReference type="SUPFAM" id="SSF103473">
    <property type="entry name" value="MFS general substrate transporter"/>
    <property type="match status" value="1"/>
</dbReference>
<reference evidence="8" key="1">
    <citation type="journal article" date="2020" name="Stud. Mycol.">
        <title>101 Dothideomycetes genomes: a test case for predicting lifestyles and emergence of pathogens.</title>
        <authorList>
            <person name="Haridas S."/>
            <person name="Albert R."/>
            <person name="Binder M."/>
            <person name="Bloem J."/>
            <person name="Labutti K."/>
            <person name="Salamov A."/>
            <person name="Andreopoulos B."/>
            <person name="Baker S."/>
            <person name="Barry K."/>
            <person name="Bills G."/>
            <person name="Bluhm B."/>
            <person name="Cannon C."/>
            <person name="Castanera R."/>
            <person name="Culley D."/>
            <person name="Daum C."/>
            <person name="Ezra D."/>
            <person name="Gonzalez J."/>
            <person name="Henrissat B."/>
            <person name="Kuo A."/>
            <person name="Liang C."/>
            <person name="Lipzen A."/>
            <person name="Lutzoni F."/>
            <person name="Magnuson J."/>
            <person name="Mondo S."/>
            <person name="Nolan M."/>
            <person name="Ohm R."/>
            <person name="Pangilinan J."/>
            <person name="Park H.-J."/>
            <person name="Ramirez L."/>
            <person name="Alfaro M."/>
            <person name="Sun H."/>
            <person name="Tritt A."/>
            <person name="Yoshinaga Y."/>
            <person name="Zwiers L.-H."/>
            <person name="Turgeon B."/>
            <person name="Goodwin S."/>
            <person name="Spatafora J."/>
            <person name="Crous P."/>
            <person name="Grigoriev I."/>
        </authorList>
    </citation>
    <scope>NUCLEOTIDE SEQUENCE</scope>
    <source>
        <strain evidence="8">CBS 690.94</strain>
    </source>
</reference>
<feature type="transmembrane region" description="Helical" evidence="7">
    <location>
        <begin position="29"/>
        <end position="47"/>
    </location>
</feature>
<comment type="caution">
    <text evidence="8">The sequence shown here is derived from an EMBL/GenBank/DDBJ whole genome shotgun (WGS) entry which is preliminary data.</text>
</comment>
<feature type="transmembrane region" description="Helical" evidence="7">
    <location>
        <begin position="217"/>
        <end position="236"/>
    </location>
</feature>
<evidence type="ECO:0000256" key="6">
    <source>
        <dbReference type="ARBA" id="ARBA00023136"/>
    </source>
</evidence>
<feature type="transmembrane region" description="Helical" evidence="7">
    <location>
        <begin position="186"/>
        <end position="211"/>
    </location>
</feature>
<feature type="transmembrane region" description="Helical" evidence="7">
    <location>
        <begin position="113"/>
        <end position="135"/>
    </location>
</feature>
<feature type="transmembrane region" description="Helical" evidence="7">
    <location>
        <begin position="83"/>
        <end position="101"/>
    </location>
</feature>
<dbReference type="PANTHER" id="PTHR23501">
    <property type="entry name" value="MAJOR FACILITATOR SUPERFAMILY"/>
    <property type="match status" value="1"/>
</dbReference>
<evidence type="ECO:0000256" key="2">
    <source>
        <dbReference type="ARBA" id="ARBA00007520"/>
    </source>
</evidence>
<evidence type="ECO:0000313" key="8">
    <source>
        <dbReference type="EMBL" id="KAF2438768.1"/>
    </source>
</evidence>
<dbReference type="InterPro" id="IPR036259">
    <property type="entry name" value="MFS_trans_sf"/>
</dbReference>
<evidence type="ECO:0000256" key="5">
    <source>
        <dbReference type="ARBA" id="ARBA00022989"/>
    </source>
</evidence>
<dbReference type="PANTHER" id="PTHR23501:SF12">
    <property type="entry name" value="MAJOR FACILITATOR SUPERFAMILY (MFS) PROFILE DOMAIN-CONTAINING PROTEIN-RELATED"/>
    <property type="match status" value="1"/>
</dbReference>
<name>A0A9P4P8P5_9PLEO</name>
<feature type="transmembrane region" description="Helical" evidence="7">
    <location>
        <begin position="312"/>
        <end position="331"/>
    </location>
</feature>
<keyword evidence="4 7" id="KW-0812">Transmembrane</keyword>
<evidence type="ECO:0000256" key="3">
    <source>
        <dbReference type="ARBA" id="ARBA00022448"/>
    </source>
</evidence>
<dbReference type="OrthoDB" id="10021397at2759"/>
<comment type="subcellular location">
    <subcellularLocation>
        <location evidence="1">Membrane</location>
        <topology evidence="1">Multi-pass membrane protein</topology>
    </subcellularLocation>
</comment>
<dbReference type="EMBL" id="MU001511">
    <property type="protein sequence ID" value="KAF2438768.1"/>
    <property type="molecule type" value="Genomic_DNA"/>
</dbReference>
<keyword evidence="9" id="KW-1185">Reference proteome</keyword>
<evidence type="ECO:0000256" key="7">
    <source>
        <dbReference type="SAM" id="Phobius"/>
    </source>
</evidence>